<protein>
    <submittedName>
        <fullName evidence="9">Uncharacterized protein</fullName>
    </submittedName>
</protein>
<dbReference type="Pfam" id="PF01412">
    <property type="entry name" value="ArfGap"/>
    <property type="match status" value="1"/>
</dbReference>
<dbReference type="SUPFAM" id="SSF48403">
    <property type="entry name" value="Ankyrin repeat"/>
    <property type="match status" value="1"/>
</dbReference>
<dbReference type="PROSITE" id="PS50003">
    <property type="entry name" value="PH_DOMAIN"/>
    <property type="match status" value="1"/>
</dbReference>
<name>A0AAW0MPH4_9GOBI</name>
<dbReference type="SUPFAM" id="SSF103657">
    <property type="entry name" value="BAR/IMD domain-like"/>
    <property type="match status" value="1"/>
</dbReference>
<keyword evidence="10" id="KW-1185">Reference proteome</keyword>
<dbReference type="SUPFAM" id="SSF50729">
    <property type="entry name" value="PH domain-like"/>
    <property type="match status" value="1"/>
</dbReference>
<dbReference type="InterPro" id="IPR027267">
    <property type="entry name" value="AH/BAR_dom_sf"/>
</dbReference>
<feature type="compositionally biased region" description="Pro residues" evidence="6">
    <location>
        <begin position="592"/>
        <end position="601"/>
    </location>
</feature>
<dbReference type="PANTHER" id="PTHR45854:SF5">
    <property type="entry name" value="ARF-GAP WITH SH3 DOMAIN, ANK REPEAT AND PH DOMAIN-CONTAINING PROTEIN 1-LIKE"/>
    <property type="match status" value="1"/>
</dbReference>
<feature type="compositionally biased region" description="Pro residues" evidence="6">
    <location>
        <begin position="659"/>
        <end position="676"/>
    </location>
</feature>
<dbReference type="PROSITE" id="PS50297">
    <property type="entry name" value="ANK_REP_REGION"/>
    <property type="match status" value="1"/>
</dbReference>
<dbReference type="GO" id="GO:0005737">
    <property type="term" value="C:cytoplasm"/>
    <property type="evidence" value="ECO:0007669"/>
    <property type="project" value="InterPro"/>
</dbReference>
<feature type="compositionally biased region" description="Polar residues" evidence="6">
    <location>
        <begin position="533"/>
        <end position="547"/>
    </location>
</feature>
<dbReference type="Gene3D" id="1.25.40.20">
    <property type="entry name" value="Ankyrin repeat-containing domain"/>
    <property type="match status" value="1"/>
</dbReference>
<feature type="region of interest" description="Disordered" evidence="6">
    <location>
        <begin position="587"/>
        <end position="705"/>
    </location>
</feature>
<feature type="domain" description="PH" evidence="7">
    <location>
        <begin position="225"/>
        <end position="319"/>
    </location>
</feature>
<dbReference type="InterPro" id="IPR043593">
    <property type="entry name" value="ASAP"/>
</dbReference>
<dbReference type="GO" id="GO:0005096">
    <property type="term" value="F:GTPase activator activity"/>
    <property type="evidence" value="ECO:0007669"/>
    <property type="project" value="InterPro"/>
</dbReference>
<dbReference type="InterPro" id="IPR004148">
    <property type="entry name" value="BAR_dom"/>
</dbReference>
<dbReference type="PROSITE" id="PS50115">
    <property type="entry name" value="ARFGAP"/>
    <property type="match status" value="1"/>
</dbReference>
<gene>
    <name evidence="9" type="ORF">WMY93_032309</name>
</gene>
<accession>A0AAW0MPH4</accession>
<dbReference type="InterPro" id="IPR002110">
    <property type="entry name" value="Ankyrin_rpt"/>
</dbReference>
<feature type="compositionally biased region" description="Basic and acidic residues" evidence="6">
    <location>
        <begin position="642"/>
        <end position="652"/>
    </location>
</feature>
<dbReference type="AlphaFoldDB" id="A0AAW0MPH4"/>
<dbReference type="InterPro" id="IPR001164">
    <property type="entry name" value="ArfGAP_dom"/>
</dbReference>
<dbReference type="Gene3D" id="1.20.1270.60">
    <property type="entry name" value="Arfaptin homology (AH) domain/BAR domain"/>
    <property type="match status" value="1"/>
</dbReference>
<evidence type="ECO:0000256" key="2">
    <source>
        <dbReference type="ARBA" id="ARBA00022833"/>
    </source>
</evidence>
<keyword evidence="5" id="KW-0863">Zinc-finger</keyword>
<comment type="caution">
    <text evidence="9">The sequence shown here is derived from an EMBL/GenBank/DDBJ whole genome shotgun (WGS) entry which is preliminary data.</text>
</comment>
<evidence type="ECO:0000259" key="8">
    <source>
        <dbReference type="PROSITE" id="PS50115"/>
    </source>
</evidence>
<dbReference type="InterPro" id="IPR036770">
    <property type="entry name" value="Ankyrin_rpt-contain_sf"/>
</dbReference>
<dbReference type="Pfam" id="PF16746">
    <property type="entry name" value="BAR_3"/>
    <property type="match status" value="1"/>
</dbReference>
<dbReference type="GO" id="GO:0008270">
    <property type="term" value="F:zinc ion binding"/>
    <property type="evidence" value="ECO:0007669"/>
    <property type="project" value="UniProtKB-KW"/>
</dbReference>
<dbReference type="Pfam" id="PF13857">
    <property type="entry name" value="Ank_5"/>
    <property type="match status" value="1"/>
</dbReference>
<evidence type="ECO:0000259" key="7">
    <source>
        <dbReference type="PROSITE" id="PS50003"/>
    </source>
</evidence>
<reference evidence="10" key="1">
    <citation type="submission" date="2024-04" db="EMBL/GenBank/DDBJ databases">
        <title>Salinicola lusitanus LLJ914,a marine bacterium isolated from the Okinawa Trough.</title>
        <authorList>
            <person name="Li J."/>
        </authorList>
    </citation>
    <scope>NUCLEOTIDE SEQUENCE [LARGE SCALE GENOMIC DNA]</scope>
</reference>
<evidence type="ECO:0000256" key="4">
    <source>
        <dbReference type="PROSITE-ProRule" id="PRU00023"/>
    </source>
</evidence>
<dbReference type="Pfam" id="PF00169">
    <property type="entry name" value="PH"/>
    <property type="match status" value="1"/>
</dbReference>
<proteinExistence type="predicted"/>
<dbReference type="SMART" id="SM00248">
    <property type="entry name" value="ANK"/>
    <property type="match status" value="2"/>
</dbReference>
<organism evidence="9 10">
    <name type="scientific">Mugilogobius chulae</name>
    <name type="common">yellowstripe goby</name>
    <dbReference type="NCBI Taxonomy" id="88201"/>
    <lineage>
        <taxon>Eukaryota</taxon>
        <taxon>Metazoa</taxon>
        <taxon>Chordata</taxon>
        <taxon>Craniata</taxon>
        <taxon>Vertebrata</taxon>
        <taxon>Euteleostomi</taxon>
        <taxon>Actinopterygii</taxon>
        <taxon>Neopterygii</taxon>
        <taxon>Teleostei</taxon>
        <taxon>Neoteleostei</taxon>
        <taxon>Acanthomorphata</taxon>
        <taxon>Gobiaria</taxon>
        <taxon>Gobiiformes</taxon>
        <taxon>Gobioidei</taxon>
        <taxon>Gobiidae</taxon>
        <taxon>Gobionellinae</taxon>
        <taxon>Mugilogobius</taxon>
    </lineage>
</organism>
<evidence type="ECO:0000256" key="1">
    <source>
        <dbReference type="ARBA" id="ARBA00022723"/>
    </source>
</evidence>
<dbReference type="SMART" id="SM00105">
    <property type="entry name" value="ArfGap"/>
    <property type="match status" value="1"/>
</dbReference>
<dbReference type="InterPro" id="IPR011993">
    <property type="entry name" value="PH-like_dom_sf"/>
</dbReference>
<dbReference type="SUPFAM" id="SSF57863">
    <property type="entry name" value="ArfGap/RecO-like zinc finger"/>
    <property type="match status" value="1"/>
</dbReference>
<dbReference type="PROSITE" id="PS50088">
    <property type="entry name" value="ANK_REPEAT"/>
    <property type="match status" value="1"/>
</dbReference>
<dbReference type="Gene3D" id="1.25.40.950">
    <property type="match status" value="1"/>
</dbReference>
<feature type="domain" description="Arf-GAP" evidence="8">
    <location>
        <begin position="270"/>
        <end position="350"/>
    </location>
</feature>
<evidence type="ECO:0000313" key="10">
    <source>
        <dbReference type="Proteomes" id="UP001460270"/>
    </source>
</evidence>
<keyword evidence="1" id="KW-0479">Metal-binding</keyword>
<keyword evidence="2" id="KW-0862">Zinc</keyword>
<evidence type="ECO:0000313" key="9">
    <source>
        <dbReference type="EMBL" id="KAK7881099.1"/>
    </source>
</evidence>
<feature type="repeat" description="ANK" evidence="4">
    <location>
        <begin position="389"/>
        <end position="421"/>
    </location>
</feature>
<dbReference type="SMART" id="SM00233">
    <property type="entry name" value="PH"/>
    <property type="match status" value="1"/>
</dbReference>
<dbReference type="EMBL" id="JBBPFD010000026">
    <property type="protein sequence ID" value="KAK7881099.1"/>
    <property type="molecule type" value="Genomic_DNA"/>
</dbReference>
<evidence type="ECO:0000256" key="5">
    <source>
        <dbReference type="PROSITE-ProRule" id="PRU00288"/>
    </source>
</evidence>
<feature type="region of interest" description="Disordered" evidence="6">
    <location>
        <begin position="527"/>
        <end position="547"/>
    </location>
</feature>
<dbReference type="Proteomes" id="UP001460270">
    <property type="component" value="Unassembled WGS sequence"/>
</dbReference>
<keyword evidence="3 4" id="KW-0040">ANK repeat</keyword>
<dbReference type="InterPro" id="IPR001849">
    <property type="entry name" value="PH_domain"/>
</dbReference>
<dbReference type="InterPro" id="IPR037278">
    <property type="entry name" value="ARFGAP/RecO"/>
</dbReference>
<dbReference type="PANTHER" id="PTHR45854">
    <property type="entry name" value="ASAP FAMILY MEMBER"/>
    <property type="match status" value="1"/>
</dbReference>
<sequence>MDCVSVEDFLTEVQEDFKSPTTSSFCDKMPLCRNTVQNIEEKMKKAAKAKFTSGQEHVCHMEQYIGAMQKLSVTCHSNGETEVGAAFCKLADFSRELLSPTKNMLKSLLHNVNFFLDSLVKGDLRDVRGELKKPVERAWERLRDRLSVTWRVSTGWFEPKSSGSELAEELHHERRSFQLSMCEYLIKVNEIKTKRGVDLLQNLTNLPQHNIGLFAAAVRWRQTVGTEKSGFLYKKSDGLRKMWQKRKCCVQDCYLTIAHATPNKSPTRLNLLTCHVRPSDEDKKCFHLVSNNRTYHFLTEDEVECLAPSWLSTNLGVLTCIECSGVHREMGVQVSRVRSLSLDSLSPSDLLDKGETALHLAVLLADRTSLHILDFIAQNCVNVDAQTSSGNTALHYSCLHDKSDCVKLLLRARANANIKNEFGETPLDVSRRLKHGHCEALLVACHRDRLRHVEYEWRLNSDLCDSDDEPENIPLQTESSYSLELSTNTNCPVQQKQLLRTVWSCVSSDLVSHLKLVCKGLVSYKTQSEHDSTANQERSMTYSQSESFPVKTERSSFSFSSRPIPSSASLCAPPSSLAIGRRLAMSTGATSPAPPLPPRVKAPPTVGGDTEEEEEQEVFVTQTGNRKCSLTPPPVAVRRKRTCSESNKHDPESILGPSVAPPLPPQAHPPLRPRPTSPASSRSQLQTSERHTRGKSWSGTGLDLV</sequence>
<evidence type="ECO:0000256" key="6">
    <source>
        <dbReference type="SAM" id="MobiDB-lite"/>
    </source>
</evidence>
<dbReference type="FunFam" id="1.25.40.20:FF:000006">
    <property type="entry name" value="Arf-GAP with SH3 domain, ANK repeat and PH domain-containing protein 2"/>
    <property type="match status" value="1"/>
</dbReference>
<dbReference type="Gene3D" id="2.30.29.30">
    <property type="entry name" value="Pleckstrin-homology domain (PH domain)/Phosphotyrosine-binding domain (PTB)"/>
    <property type="match status" value="1"/>
</dbReference>
<evidence type="ECO:0000256" key="3">
    <source>
        <dbReference type="ARBA" id="ARBA00023043"/>
    </source>
</evidence>